<protein>
    <submittedName>
        <fullName evidence="6">2-dehydro-3-deoxyphosphogluconate aldolase / (4S)-4-hydroxy-2-oxoglutarate aldolase</fullName>
    </submittedName>
</protein>
<accession>A0A975FIW7</accession>
<comment type="pathway">
    <text evidence="1">Carbohydrate acid metabolism.</text>
</comment>
<dbReference type="KEGG" id="pluf:LFWB_1250"/>
<dbReference type="InterPro" id="IPR013785">
    <property type="entry name" value="Aldolase_TIM"/>
</dbReference>
<evidence type="ECO:0000256" key="4">
    <source>
        <dbReference type="ARBA" id="ARBA00023239"/>
    </source>
</evidence>
<dbReference type="Proteomes" id="UP000672038">
    <property type="component" value="Chromosome"/>
</dbReference>
<evidence type="ECO:0000256" key="1">
    <source>
        <dbReference type="ARBA" id="ARBA00004761"/>
    </source>
</evidence>
<name>A0A975FIW7_LOWBP</name>
<evidence type="ECO:0000256" key="5">
    <source>
        <dbReference type="ARBA" id="ARBA00023277"/>
    </source>
</evidence>
<keyword evidence="7" id="KW-1185">Reference proteome</keyword>
<keyword evidence="5" id="KW-0119">Carbohydrate metabolism</keyword>
<dbReference type="PANTHER" id="PTHR30246">
    <property type="entry name" value="2-KETO-3-DEOXY-6-PHOSPHOGLUCONATE ALDOLASE"/>
    <property type="match status" value="1"/>
</dbReference>
<sequence length="215" mass="24113">MENIQKHIKKLKLNPLSVIVRTKTYENAQKVLKNTLENGFLFAEITLTVPNAYQLIKENSEKYPDACIGAGTVLTLDEAKKSIEKGAQYLVSPVYNKEILKWSLENDILYIPGVMTVNEMYHATEQGAQIFKFYPATSLTPETLKLIKSPFPNFKILATGGINLYNMESYFDSGVLAVGITGVLGGASDIVDEKIISNLAMEYLKIMKKIIQKRR</sequence>
<comment type="similarity">
    <text evidence="2">Belongs to the KHG/KDPG aldolase family.</text>
</comment>
<dbReference type="Gene3D" id="3.20.20.70">
    <property type="entry name" value="Aldolase class I"/>
    <property type="match status" value="1"/>
</dbReference>
<dbReference type="RefSeq" id="WP_210954769.1">
    <property type="nucleotide sequence ID" value="NZ_CP054393.1"/>
</dbReference>
<evidence type="ECO:0000256" key="3">
    <source>
        <dbReference type="ARBA" id="ARBA00011233"/>
    </source>
</evidence>
<reference evidence="6" key="1">
    <citation type="submission" date="2020-06" db="EMBL/GenBank/DDBJ databases">
        <title>Complete genome sequence of Candidatus Phytoplasma luffae NCHU2019.</title>
        <authorList>
            <person name="Cho S.-T."/>
            <person name="Tan C.-M."/>
            <person name="Li J.-R."/>
            <person name="Chien Y.-Y."/>
            <person name="Chiu Y.-C."/>
            <person name="Yang J.-Y."/>
            <person name="Kuo C.-H."/>
        </authorList>
    </citation>
    <scope>NUCLEOTIDE SEQUENCE</scope>
    <source>
        <strain evidence="6">NCHU2019</strain>
    </source>
</reference>
<dbReference type="EMBL" id="CP054393">
    <property type="protein sequence ID" value="QTX02695.1"/>
    <property type="molecule type" value="Genomic_DNA"/>
</dbReference>
<dbReference type="Pfam" id="PF01081">
    <property type="entry name" value="Aldolase"/>
    <property type="match status" value="1"/>
</dbReference>
<dbReference type="CDD" id="cd00452">
    <property type="entry name" value="KDPG_aldolase"/>
    <property type="match status" value="1"/>
</dbReference>
<dbReference type="PANTHER" id="PTHR30246:SF1">
    <property type="entry name" value="2-DEHYDRO-3-DEOXY-6-PHOSPHOGALACTONATE ALDOLASE-RELATED"/>
    <property type="match status" value="1"/>
</dbReference>
<evidence type="ECO:0000256" key="2">
    <source>
        <dbReference type="ARBA" id="ARBA00006906"/>
    </source>
</evidence>
<evidence type="ECO:0000313" key="6">
    <source>
        <dbReference type="EMBL" id="QTX02695.1"/>
    </source>
</evidence>
<keyword evidence="4" id="KW-0456">Lyase</keyword>
<proteinExistence type="inferred from homology"/>
<dbReference type="SUPFAM" id="SSF51569">
    <property type="entry name" value="Aldolase"/>
    <property type="match status" value="1"/>
</dbReference>
<evidence type="ECO:0000313" key="7">
    <source>
        <dbReference type="Proteomes" id="UP000672038"/>
    </source>
</evidence>
<dbReference type="AlphaFoldDB" id="A0A975FIW7"/>
<gene>
    <name evidence="6" type="primary">eda</name>
    <name evidence="6" type="ORF">LFWB_1250</name>
</gene>
<dbReference type="InterPro" id="IPR000887">
    <property type="entry name" value="Aldlse_KDPG_KHG"/>
</dbReference>
<dbReference type="GO" id="GO:0016829">
    <property type="term" value="F:lyase activity"/>
    <property type="evidence" value="ECO:0007669"/>
    <property type="project" value="UniProtKB-KW"/>
</dbReference>
<organism evidence="6 7">
    <name type="scientific">Loofah witches'-broom phytoplasma</name>
    <dbReference type="NCBI Taxonomy" id="35773"/>
    <lineage>
        <taxon>Bacteria</taxon>
        <taxon>Bacillati</taxon>
        <taxon>Mycoplasmatota</taxon>
        <taxon>Mollicutes</taxon>
        <taxon>Acholeplasmatales</taxon>
        <taxon>Acholeplasmataceae</taxon>
        <taxon>Candidatus Phytoplasma</taxon>
        <taxon>16SrVIII (Loofah witches'-broom group)</taxon>
    </lineage>
</organism>
<comment type="subunit">
    <text evidence="3">Homotrimer.</text>
</comment>